<accession>A0A8H2PVD6</accession>
<dbReference type="PANTHER" id="PTHR43685">
    <property type="entry name" value="GLYCOSYLTRANSFERASE"/>
    <property type="match status" value="1"/>
</dbReference>
<dbReference type="EMBL" id="VFRA01000001">
    <property type="protein sequence ID" value="TQO20752.1"/>
    <property type="molecule type" value="Genomic_DNA"/>
</dbReference>
<protein>
    <submittedName>
        <fullName evidence="2">Glycosyltransferase involved in cell wall biosynthesis</fullName>
    </submittedName>
</protein>
<reference evidence="2 3" key="1">
    <citation type="submission" date="2019-06" db="EMBL/GenBank/DDBJ databases">
        <title>Sequencing the genomes of 1000 actinobacteria strains.</title>
        <authorList>
            <person name="Klenk H.-P."/>
        </authorList>
    </citation>
    <scope>NUCLEOTIDE SEQUENCE [LARGE SCALE GENOMIC DNA]</scope>
    <source>
        <strain evidence="2 3">DSM 21947</strain>
    </source>
</reference>
<dbReference type="CDD" id="cd04196">
    <property type="entry name" value="GT_2_like_d"/>
    <property type="match status" value="1"/>
</dbReference>
<comment type="caution">
    <text evidence="2">The sequence shown here is derived from an EMBL/GenBank/DDBJ whole genome shotgun (WGS) entry which is preliminary data.</text>
</comment>
<evidence type="ECO:0000313" key="2">
    <source>
        <dbReference type="EMBL" id="TQO20752.1"/>
    </source>
</evidence>
<organism evidence="2 3">
    <name type="scientific">Rhodoglobus vestalii</name>
    <dbReference type="NCBI Taxonomy" id="193384"/>
    <lineage>
        <taxon>Bacteria</taxon>
        <taxon>Bacillati</taxon>
        <taxon>Actinomycetota</taxon>
        <taxon>Actinomycetes</taxon>
        <taxon>Micrococcales</taxon>
        <taxon>Microbacteriaceae</taxon>
        <taxon>Rhodoglobus</taxon>
    </lineage>
</organism>
<dbReference type="Pfam" id="PF00535">
    <property type="entry name" value="Glycos_transf_2"/>
    <property type="match status" value="1"/>
</dbReference>
<dbReference type="Gene3D" id="3.90.550.10">
    <property type="entry name" value="Spore Coat Polysaccharide Biosynthesis Protein SpsA, Chain A"/>
    <property type="match status" value="1"/>
</dbReference>
<dbReference type="InterPro" id="IPR050834">
    <property type="entry name" value="Glycosyltransf_2"/>
</dbReference>
<dbReference type="RefSeq" id="WP_141991019.1">
    <property type="nucleotide sequence ID" value="NZ_VFRA01000001.1"/>
</dbReference>
<evidence type="ECO:0000313" key="3">
    <source>
        <dbReference type="Proteomes" id="UP000316560"/>
    </source>
</evidence>
<gene>
    <name evidence="2" type="ORF">FB472_2404</name>
</gene>
<dbReference type="GO" id="GO:0016740">
    <property type="term" value="F:transferase activity"/>
    <property type="evidence" value="ECO:0007669"/>
    <property type="project" value="UniProtKB-KW"/>
</dbReference>
<dbReference type="AlphaFoldDB" id="A0A8H2PVD6"/>
<dbReference type="Proteomes" id="UP000316560">
    <property type="component" value="Unassembled WGS sequence"/>
</dbReference>
<evidence type="ECO:0000259" key="1">
    <source>
        <dbReference type="Pfam" id="PF00535"/>
    </source>
</evidence>
<sequence length="330" mass="35969">MNAPESTPSISVALCTHNGATFIDEQLVSILEQVPAPQQLVVSDDASSDDTIARVREVVARYPAVELTILENIPPLGVTKNFEQAIRACTGDLIALSDQDDVWHAGRLALFASEFAARPEVSLIHSDARLVDAHGRPLGHTLAEALGVSAAEVASIHAGDAFSVLLRRNLVTGACTVFRRSLVEYAAPFPAGWVHDEWLGLIAAAVASTDFIDHPTIDYRQHGANQIGATKLSVAGKFRRMVEPRRARNARLEANMSVLLDRLQRLGSRVSDEKVQRALAKLDHELMRSSLPEGRLRRIPAVSRACLAGNYRRYSRGPLDAVRDVVQPVD</sequence>
<dbReference type="SUPFAM" id="SSF53448">
    <property type="entry name" value="Nucleotide-diphospho-sugar transferases"/>
    <property type="match status" value="1"/>
</dbReference>
<keyword evidence="3" id="KW-1185">Reference proteome</keyword>
<dbReference type="OrthoDB" id="9802649at2"/>
<dbReference type="PANTHER" id="PTHR43685:SF2">
    <property type="entry name" value="GLYCOSYLTRANSFERASE 2-LIKE DOMAIN-CONTAINING PROTEIN"/>
    <property type="match status" value="1"/>
</dbReference>
<feature type="domain" description="Glycosyltransferase 2-like" evidence="1">
    <location>
        <begin position="11"/>
        <end position="182"/>
    </location>
</feature>
<keyword evidence="2" id="KW-0808">Transferase</keyword>
<dbReference type="InterPro" id="IPR001173">
    <property type="entry name" value="Glyco_trans_2-like"/>
</dbReference>
<dbReference type="InterPro" id="IPR029044">
    <property type="entry name" value="Nucleotide-diphossugar_trans"/>
</dbReference>
<proteinExistence type="predicted"/>
<name>A0A8H2PVD6_9MICO</name>